<evidence type="ECO:0000313" key="3">
    <source>
        <dbReference type="Proteomes" id="UP000054248"/>
    </source>
</evidence>
<keyword evidence="1" id="KW-0472">Membrane</keyword>
<protein>
    <submittedName>
        <fullName evidence="2">Uncharacterized protein</fullName>
    </submittedName>
</protein>
<feature type="transmembrane region" description="Helical" evidence="1">
    <location>
        <begin position="32"/>
        <end position="49"/>
    </location>
</feature>
<dbReference type="Proteomes" id="UP000054248">
    <property type="component" value="Unassembled WGS sequence"/>
</dbReference>
<dbReference type="EMBL" id="KN823801">
    <property type="protein sequence ID" value="KIO15819.1"/>
    <property type="molecule type" value="Genomic_DNA"/>
</dbReference>
<reference evidence="3" key="2">
    <citation type="submission" date="2015-01" db="EMBL/GenBank/DDBJ databases">
        <title>Evolutionary Origins and Diversification of the Mycorrhizal Mutualists.</title>
        <authorList>
            <consortium name="DOE Joint Genome Institute"/>
            <consortium name="Mycorrhizal Genomics Consortium"/>
            <person name="Kohler A."/>
            <person name="Kuo A."/>
            <person name="Nagy L.G."/>
            <person name="Floudas D."/>
            <person name="Copeland A."/>
            <person name="Barry K.W."/>
            <person name="Cichocki N."/>
            <person name="Veneault-Fourrey C."/>
            <person name="LaButti K."/>
            <person name="Lindquist E.A."/>
            <person name="Lipzen A."/>
            <person name="Lundell T."/>
            <person name="Morin E."/>
            <person name="Murat C."/>
            <person name="Riley R."/>
            <person name="Ohm R."/>
            <person name="Sun H."/>
            <person name="Tunlid A."/>
            <person name="Henrissat B."/>
            <person name="Grigoriev I.V."/>
            <person name="Hibbett D.S."/>
            <person name="Martin F."/>
        </authorList>
    </citation>
    <scope>NUCLEOTIDE SEQUENCE [LARGE SCALE GENOMIC DNA]</scope>
    <source>
        <strain evidence="3">MUT 4182</strain>
    </source>
</reference>
<organism evidence="2 3">
    <name type="scientific">Tulasnella calospora MUT 4182</name>
    <dbReference type="NCBI Taxonomy" id="1051891"/>
    <lineage>
        <taxon>Eukaryota</taxon>
        <taxon>Fungi</taxon>
        <taxon>Dikarya</taxon>
        <taxon>Basidiomycota</taxon>
        <taxon>Agaricomycotina</taxon>
        <taxon>Agaricomycetes</taxon>
        <taxon>Cantharellales</taxon>
        <taxon>Tulasnellaceae</taxon>
        <taxon>Tulasnella</taxon>
    </lineage>
</organism>
<proteinExistence type="predicted"/>
<dbReference type="AlphaFoldDB" id="A0A0C3Q134"/>
<feature type="non-terminal residue" evidence="2">
    <location>
        <position position="1"/>
    </location>
</feature>
<gene>
    <name evidence="2" type="ORF">M407DRAFT_86721</name>
</gene>
<dbReference type="HOGENOM" id="CLU_2644911_0_0_1"/>
<sequence length="77" mass="8603">GVSAGQAHIAYDLNTQLFRATTRGFAPYHNNILTEIVLTLIGLLGIPVWRWTVDRQVRAHAAEHTEYLKSKGIIKSC</sequence>
<accession>A0A0C3Q134</accession>
<keyword evidence="1" id="KW-0812">Transmembrane</keyword>
<keyword evidence="1" id="KW-1133">Transmembrane helix</keyword>
<dbReference type="STRING" id="1051891.A0A0C3Q134"/>
<name>A0A0C3Q134_9AGAM</name>
<evidence type="ECO:0000256" key="1">
    <source>
        <dbReference type="SAM" id="Phobius"/>
    </source>
</evidence>
<evidence type="ECO:0000313" key="2">
    <source>
        <dbReference type="EMBL" id="KIO15819.1"/>
    </source>
</evidence>
<keyword evidence="3" id="KW-1185">Reference proteome</keyword>
<dbReference type="OrthoDB" id="10267115at2759"/>
<reference evidence="2 3" key="1">
    <citation type="submission" date="2014-04" db="EMBL/GenBank/DDBJ databases">
        <authorList>
            <consortium name="DOE Joint Genome Institute"/>
            <person name="Kuo A."/>
            <person name="Girlanda M."/>
            <person name="Perotto S."/>
            <person name="Kohler A."/>
            <person name="Nagy L.G."/>
            <person name="Floudas D."/>
            <person name="Copeland A."/>
            <person name="Barry K.W."/>
            <person name="Cichocki N."/>
            <person name="Veneault-Fourrey C."/>
            <person name="LaButti K."/>
            <person name="Lindquist E.A."/>
            <person name="Lipzen A."/>
            <person name="Lundell T."/>
            <person name="Morin E."/>
            <person name="Murat C."/>
            <person name="Sun H."/>
            <person name="Tunlid A."/>
            <person name="Henrissat B."/>
            <person name="Grigoriev I.V."/>
            <person name="Hibbett D.S."/>
            <person name="Martin F."/>
            <person name="Nordberg H.P."/>
            <person name="Cantor M.N."/>
            <person name="Hua S.X."/>
        </authorList>
    </citation>
    <scope>NUCLEOTIDE SEQUENCE [LARGE SCALE GENOMIC DNA]</scope>
    <source>
        <strain evidence="2 3">MUT 4182</strain>
    </source>
</reference>